<feature type="coiled-coil region" evidence="1">
    <location>
        <begin position="28"/>
        <end position="55"/>
    </location>
</feature>
<evidence type="ECO:0000313" key="3">
    <source>
        <dbReference type="EMBL" id="QDZ18597.1"/>
    </source>
</evidence>
<accession>A0A5B8MDX9</accession>
<name>A0A5B8MDX9_9CHLO</name>
<feature type="compositionally biased region" description="Acidic residues" evidence="2">
    <location>
        <begin position="339"/>
        <end position="363"/>
    </location>
</feature>
<keyword evidence="1" id="KW-0175">Coiled coil</keyword>
<gene>
    <name evidence="3" type="ORF">A3770_02p11150</name>
</gene>
<feature type="region of interest" description="Disordered" evidence="2">
    <location>
        <begin position="1"/>
        <end position="21"/>
    </location>
</feature>
<dbReference type="AlphaFoldDB" id="A0A5B8MDX9"/>
<feature type="region of interest" description="Disordered" evidence="2">
    <location>
        <begin position="332"/>
        <end position="363"/>
    </location>
</feature>
<proteinExistence type="predicted"/>
<feature type="compositionally biased region" description="Basic residues" evidence="2">
    <location>
        <begin position="8"/>
        <end position="18"/>
    </location>
</feature>
<dbReference type="EMBL" id="CP031035">
    <property type="protein sequence ID" value="QDZ18597.1"/>
    <property type="molecule type" value="Genomic_DNA"/>
</dbReference>
<evidence type="ECO:0000256" key="2">
    <source>
        <dbReference type="SAM" id="MobiDB-lite"/>
    </source>
</evidence>
<keyword evidence="4" id="KW-1185">Reference proteome</keyword>
<sequence length="382" mass="42608">MRIYTTKAGKKSRKKQKGFHATQVDANVQSVNAKNQKLIEDLEDLQLKFKEKTKRHERDLGNLRDGIDVLESGLRKRSTESVDCLRKVDESLQAVEGRMLKMITGAEGAEALVDLKDLIPEIRQDLADLKSKIDIDGRAAPAAAVPRVEVEESSPRQEGQTVLESPSGTTDKVLSEYQSALEDSQSEARNLLAKLNSCLGEKATMKREMEETLQTLELKGKSQAEELSSMQAREASALKRMQDLESRVKDLAATKDSSEKRMAVLKAQLADTEQQMLSFREQNARLREDNESLSAFGAKQKKEINALKQLVSTQKEDIREALAVMASLRTSFPAPESAVVEEEEEDGGDESEESSGELEEIEQEMAHLDFELNRLTKSVLGR</sequence>
<reference evidence="3 4" key="1">
    <citation type="submission" date="2018-07" db="EMBL/GenBank/DDBJ databases">
        <title>The complete nuclear genome of the prasinophyte Chloropicon primus (CCMP1205).</title>
        <authorList>
            <person name="Pombert J.-F."/>
            <person name="Otis C."/>
            <person name="Turmel M."/>
            <person name="Lemieux C."/>
        </authorList>
    </citation>
    <scope>NUCLEOTIDE SEQUENCE [LARGE SCALE GENOMIC DNA]</scope>
    <source>
        <strain evidence="3 4">CCMP1205</strain>
    </source>
</reference>
<feature type="coiled-coil region" evidence="1">
    <location>
        <begin position="174"/>
        <end position="289"/>
    </location>
</feature>
<evidence type="ECO:0000313" key="4">
    <source>
        <dbReference type="Proteomes" id="UP000316726"/>
    </source>
</evidence>
<dbReference type="Proteomes" id="UP000316726">
    <property type="component" value="Chromosome 2"/>
</dbReference>
<protein>
    <submittedName>
        <fullName evidence="3">Uncharacterized protein</fullName>
    </submittedName>
</protein>
<feature type="region of interest" description="Disordered" evidence="2">
    <location>
        <begin position="144"/>
        <end position="170"/>
    </location>
</feature>
<organism evidence="3 4">
    <name type="scientific">Chloropicon primus</name>
    <dbReference type="NCBI Taxonomy" id="1764295"/>
    <lineage>
        <taxon>Eukaryota</taxon>
        <taxon>Viridiplantae</taxon>
        <taxon>Chlorophyta</taxon>
        <taxon>Chloropicophyceae</taxon>
        <taxon>Chloropicales</taxon>
        <taxon>Chloropicaceae</taxon>
        <taxon>Chloropicon</taxon>
    </lineage>
</organism>
<evidence type="ECO:0000256" key="1">
    <source>
        <dbReference type="SAM" id="Coils"/>
    </source>
</evidence>
<feature type="compositionally biased region" description="Polar residues" evidence="2">
    <location>
        <begin position="157"/>
        <end position="170"/>
    </location>
</feature>